<name>A0A072PGX1_9EURO</name>
<evidence type="ECO:0000256" key="5">
    <source>
        <dbReference type="ARBA" id="ARBA00023180"/>
    </source>
</evidence>
<reference evidence="7 8" key="1">
    <citation type="submission" date="2013-03" db="EMBL/GenBank/DDBJ databases">
        <title>The Genome Sequence of Exophiala aquamarina CBS 119918.</title>
        <authorList>
            <consortium name="The Broad Institute Genomics Platform"/>
            <person name="Cuomo C."/>
            <person name="de Hoog S."/>
            <person name="Gorbushina A."/>
            <person name="Walker B."/>
            <person name="Young S.K."/>
            <person name="Zeng Q."/>
            <person name="Gargeya S."/>
            <person name="Fitzgerald M."/>
            <person name="Haas B."/>
            <person name="Abouelleil A."/>
            <person name="Allen A.W."/>
            <person name="Alvarado L."/>
            <person name="Arachchi H.M."/>
            <person name="Berlin A.M."/>
            <person name="Chapman S.B."/>
            <person name="Gainer-Dewar J."/>
            <person name="Goldberg J."/>
            <person name="Griggs A."/>
            <person name="Gujja S."/>
            <person name="Hansen M."/>
            <person name="Howarth C."/>
            <person name="Imamovic A."/>
            <person name="Ireland A."/>
            <person name="Larimer J."/>
            <person name="McCowan C."/>
            <person name="Murphy C."/>
            <person name="Pearson M."/>
            <person name="Poon T.W."/>
            <person name="Priest M."/>
            <person name="Roberts A."/>
            <person name="Saif S."/>
            <person name="Shea T."/>
            <person name="Sisk P."/>
            <person name="Sykes S."/>
            <person name="Wortman J."/>
            <person name="Nusbaum C."/>
            <person name="Birren B."/>
        </authorList>
    </citation>
    <scope>NUCLEOTIDE SEQUENCE [LARGE SCALE GENOMIC DNA]</scope>
    <source>
        <strain evidence="7 8">CBS 119918</strain>
    </source>
</reference>
<protein>
    <submittedName>
        <fullName evidence="7">Carboxypeptidase D</fullName>
    </submittedName>
</protein>
<dbReference type="EMBL" id="AMGV01000003">
    <property type="protein sequence ID" value="KEF59349.1"/>
    <property type="molecule type" value="Genomic_DNA"/>
</dbReference>
<dbReference type="GeneID" id="25279126"/>
<keyword evidence="8" id="KW-1185">Reference proteome</keyword>
<evidence type="ECO:0000313" key="8">
    <source>
        <dbReference type="Proteomes" id="UP000027920"/>
    </source>
</evidence>
<evidence type="ECO:0000256" key="3">
    <source>
        <dbReference type="ARBA" id="ARBA00022670"/>
    </source>
</evidence>
<keyword evidence="3" id="KW-0645">Protease</keyword>
<accession>A0A072PGX1</accession>
<gene>
    <name evidence="7" type="ORF">A1O9_04193</name>
</gene>
<dbReference type="InterPro" id="IPR029058">
    <property type="entry name" value="AB_hydrolase_fold"/>
</dbReference>
<comment type="caution">
    <text evidence="7">The sequence shown here is derived from an EMBL/GenBank/DDBJ whole genome shotgun (WGS) entry which is preliminary data.</text>
</comment>
<dbReference type="AlphaFoldDB" id="A0A072PGX1"/>
<keyword evidence="2 7" id="KW-0121">Carboxypeptidase</keyword>
<sequence>MLRHWNQGCIFVAFLVGVVSSHRRDVAARRGFTPQAIEEMKARSLHGRRVEAPEKRYYTNDTKGYFVESLPDIPQEFMTEMYSGVINLNKSDDNRGLFFVFQPRVGTPVDEITVWFNGGPGNEKNKL</sequence>
<evidence type="ECO:0000256" key="2">
    <source>
        <dbReference type="ARBA" id="ARBA00022645"/>
    </source>
</evidence>
<dbReference type="GO" id="GO:0006508">
    <property type="term" value="P:proteolysis"/>
    <property type="evidence" value="ECO:0007669"/>
    <property type="project" value="UniProtKB-KW"/>
</dbReference>
<dbReference type="STRING" id="1182545.A0A072PGX1"/>
<evidence type="ECO:0000256" key="4">
    <source>
        <dbReference type="ARBA" id="ARBA00022801"/>
    </source>
</evidence>
<keyword evidence="6" id="KW-0732">Signal</keyword>
<dbReference type="VEuPathDB" id="FungiDB:A1O9_04193"/>
<evidence type="ECO:0000256" key="6">
    <source>
        <dbReference type="SAM" id="SignalP"/>
    </source>
</evidence>
<dbReference type="Proteomes" id="UP000027920">
    <property type="component" value="Unassembled WGS sequence"/>
</dbReference>
<organism evidence="7 8">
    <name type="scientific">Exophiala aquamarina CBS 119918</name>
    <dbReference type="NCBI Taxonomy" id="1182545"/>
    <lineage>
        <taxon>Eukaryota</taxon>
        <taxon>Fungi</taxon>
        <taxon>Dikarya</taxon>
        <taxon>Ascomycota</taxon>
        <taxon>Pezizomycotina</taxon>
        <taxon>Eurotiomycetes</taxon>
        <taxon>Chaetothyriomycetidae</taxon>
        <taxon>Chaetothyriales</taxon>
        <taxon>Herpotrichiellaceae</taxon>
        <taxon>Exophiala</taxon>
    </lineage>
</organism>
<feature type="chain" id="PRO_5001681601" evidence="6">
    <location>
        <begin position="22"/>
        <end position="127"/>
    </location>
</feature>
<comment type="similarity">
    <text evidence="1">Belongs to the peptidase S10 family.</text>
</comment>
<dbReference type="Gene3D" id="3.40.50.1820">
    <property type="entry name" value="alpha/beta hydrolase"/>
    <property type="match status" value="1"/>
</dbReference>
<proteinExistence type="inferred from homology"/>
<evidence type="ECO:0000313" key="7">
    <source>
        <dbReference type="EMBL" id="KEF59349.1"/>
    </source>
</evidence>
<dbReference type="InterPro" id="IPR001563">
    <property type="entry name" value="Peptidase_S10"/>
</dbReference>
<dbReference type="HOGENOM" id="CLU_1970578_0_0_1"/>
<dbReference type="GO" id="GO:0004185">
    <property type="term" value="F:serine-type carboxypeptidase activity"/>
    <property type="evidence" value="ECO:0007669"/>
    <property type="project" value="InterPro"/>
</dbReference>
<keyword evidence="4" id="KW-0378">Hydrolase</keyword>
<dbReference type="Pfam" id="PF00450">
    <property type="entry name" value="Peptidase_S10"/>
    <property type="match status" value="1"/>
</dbReference>
<dbReference type="OrthoDB" id="443318at2759"/>
<dbReference type="SUPFAM" id="SSF53474">
    <property type="entry name" value="alpha/beta-Hydrolases"/>
    <property type="match status" value="1"/>
</dbReference>
<keyword evidence="5" id="KW-0325">Glycoprotein</keyword>
<dbReference type="RefSeq" id="XP_013261939.1">
    <property type="nucleotide sequence ID" value="XM_013406485.1"/>
</dbReference>
<evidence type="ECO:0000256" key="1">
    <source>
        <dbReference type="ARBA" id="ARBA00009431"/>
    </source>
</evidence>
<feature type="signal peptide" evidence="6">
    <location>
        <begin position="1"/>
        <end position="21"/>
    </location>
</feature>